<evidence type="ECO:0000256" key="6">
    <source>
        <dbReference type="SAM" id="MobiDB-lite"/>
    </source>
</evidence>
<dbReference type="OMA" id="CCLLDIC"/>
<dbReference type="InterPro" id="IPR028144">
    <property type="entry name" value="CYSTM_dom"/>
</dbReference>
<dbReference type="OrthoDB" id="785836at2759"/>
<comment type="subcellular location">
    <subcellularLocation>
        <location evidence="1">Membrane</location>
        <topology evidence="1">Single-pass membrane protein</topology>
    </subcellularLocation>
</comment>
<dbReference type="EMBL" id="CM007890">
    <property type="protein sequence ID" value="OTG37333.1"/>
    <property type="molecule type" value="Genomic_DNA"/>
</dbReference>
<evidence type="ECO:0000313" key="9">
    <source>
        <dbReference type="EMBL" id="OTG37333.1"/>
    </source>
</evidence>
<proteinExistence type="inferred from homology"/>
<sequence length="84" mass="8874">MSTYTQNPPHQVPDYPPTQVSGGGTGYIDPTPLSAPPVAVGQPVKDDYEPSGQNPPHGTQSRGDGFWRGCCAGMCCCCLLDICF</sequence>
<accession>A0A251VQD0</accession>
<organism evidence="9 10">
    <name type="scientific">Helianthus annuus</name>
    <name type="common">Common sunflower</name>
    <dbReference type="NCBI Taxonomy" id="4232"/>
    <lineage>
        <taxon>Eukaryota</taxon>
        <taxon>Viridiplantae</taxon>
        <taxon>Streptophyta</taxon>
        <taxon>Embryophyta</taxon>
        <taxon>Tracheophyta</taxon>
        <taxon>Spermatophyta</taxon>
        <taxon>Magnoliopsida</taxon>
        <taxon>eudicotyledons</taxon>
        <taxon>Gunneridae</taxon>
        <taxon>Pentapetalae</taxon>
        <taxon>asterids</taxon>
        <taxon>campanulids</taxon>
        <taxon>Asterales</taxon>
        <taxon>Asteraceae</taxon>
        <taxon>Asteroideae</taxon>
        <taxon>Heliantheae alliance</taxon>
        <taxon>Heliantheae</taxon>
        <taxon>Helianthus</taxon>
    </lineage>
</organism>
<evidence type="ECO:0000256" key="5">
    <source>
        <dbReference type="ARBA" id="ARBA00023136"/>
    </source>
</evidence>
<evidence type="ECO:0000313" key="10">
    <source>
        <dbReference type="Proteomes" id="UP000215914"/>
    </source>
</evidence>
<gene>
    <name evidence="9" type="ORF">HannXRQ_Chr01g0017681</name>
    <name evidence="8" type="ORF">HanXRQr2_Chr01g0028361</name>
</gene>
<comment type="similarity">
    <text evidence="2">Belongs to the CYSTM1 family.</text>
</comment>
<dbReference type="InParanoid" id="A0A251VQD0"/>
<dbReference type="Gramene" id="mRNA:HanXRQr2_Chr01g0028361">
    <property type="protein sequence ID" value="mRNA:HanXRQr2_Chr01g0028361"/>
    <property type="gene ID" value="HanXRQr2_Chr01g0028361"/>
</dbReference>
<evidence type="ECO:0000256" key="1">
    <source>
        <dbReference type="ARBA" id="ARBA00004167"/>
    </source>
</evidence>
<keyword evidence="5" id="KW-0472">Membrane</keyword>
<evidence type="ECO:0000256" key="4">
    <source>
        <dbReference type="ARBA" id="ARBA00022989"/>
    </source>
</evidence>
<feature type="region of interest" description="Disordered" evidence="6">
    <location>
        <begin position="1"/>
        <end position="61"/>
    </location>
</feature>
<reference evidence="8 10" key="1">
    <citation type="journal article" date="2017" name="Nature">
        <title>The sunflower genome provides insights into oil metabolism, flowering and Asterid evolution.</title>
        <authorList>
            <person name="Badouin H."/>
            <person name="Gouzy J."/>
            <person name="Grassa C.J."/>
            <person name="Murat F."/>
            <person name="Staton S.E."/>
            <person name="Cottret L."/>
            <person name="Lelandais-Briere C."/>
            <person name="Owens G.L."/>
            <person name="Carrere S."/>
            <person name="Mayjonade B."/>
            <person name="Legrand L."/>
            <person name="Gill N."/>
            <person name="Kane N.C."/>
            <person name="Bowers J.E."/>
            <person name="Hubner S."/>
            <person name="Bellec A."/>
            <person name="Berard A."/>
            <person name="Berges H."/>
            <person name="Blanchet N."/>
            <person name="Boniface M.C."/>
            <person name="Brunel D."/>
            <person name="Catrice O."/>
            <person name="Chaidir N."/>
            <person name="Claudel C."/>
            <person name="Donnadieu C."/>
            <person name="Faraut T."/>
            <person name="Fievet G."/>
            <person name="Helmstetter N."/>
            <person name="King M."/>
            <person name="Knapp S.J."/>
            <person name="Lai Z."/>
            <person name="Le Paslier M.C."/>
            <person name="Lippi Y."/>
            <person name="Lorenzon L."/>
            <person name="Mandel J.R."/>
            <person name="Marage G."/>
            <person name="Marchand G."/>
            <person name="Marquand E."/>
            <person name="Bret-Mestries E."/>
            <person name="Morien E."/>
            <person name="Nambeesan S."/>
            <person name="Nguyen T."/>
            <person name="Pegot-Espagnet P."/>
            <person name="Pouilly N."/>
            <person name="Raftis F."/>
            <person name="Sallet E."/>
            <person name="Schiex T."/>
            <person name="Thomas J."/>
            <person name="Vandecasteele C."/>
            <person name="Vares D."/>
            <person name="Vear F."/>
            <person name="Vautrin S."/>
            <person name="Crespi M."/>
            <person name="Mangin B."/>
            <person name="Burke J.M."/>
            <person name="Salse J."/>
            <person name="Munos S."/>
            <person name="Vincourt P."/>
            <person name="Rieseberg L.H."/>
            <person name="Langlade N.B."/>
        </authorList>
    </citation>
    <scope>NUCLEOTIDE SEQUENCE [LARGE SCALE GENOMIC DNA]</scope>
    <source>
        <strain evidence="10">cv. SF193</strain>
        <tissue evidence="8">Leaves</tissue>
    </source>
</reference>
<dbReference type="GO" id="GO:0005886">
    <property type="term" value="C:plasma membrane"/>
    <property type="evidence" value="ECO:0000318"/>
    <property type="project" value="GO_Central"/>
</dbReference>
<evidence type="ECO:0000259" key="7">
    <source>
        <dbReference type="Pfam" id="PF12734"/>
    </source>
</evidence>
<protein>
    <submittedName>
        <fullName evidence="8 9">Cysteine-rich transmembrane CYSTM domain-containing protein</fullName>
    </submittedName>
</protein>
<dbReference type="PANTHER" id="PTHR31568:SF136">
    <property type="entry name" value="CYSTEINE-RICH TRANSMEMBRANE CYSTM DOMAIN-CONTAINING PROTEIN"/>
    <property type="match status" value="1"/>
</dbReference>
<feature type="compositionally biased region" description="Polar residues" evidence="6">
    <location>
        <begin position="51"/>
        <end position="61"/>
    </location>
</feature>
<dbReference type="EMBL" id="MNCJ02000316">
    <property type="protein sequence ID" value="KAF5822592.1"/>
    <property type="molecule type" value="Genomic_DNA"/>
</dbReference>
<keyword evidence="3 9" id="KW-0812">Transmembrane</keyword>
<dbReference type="InterPro" id="IPR044850">
    <property type="entry name" value="WIH1-like"/>
</dbReference>
<feature type="domain" description="Cysteine-rich transmembrane" evidence="7">
    <location>
        <begin position="58"/>
        <end position="84"/>
    </location>
</feature>
<dbReference type="Proteomes" id="UP000215914">
    <property type="component" value="Chromosome 1"/>
</dbReference>
<reference evidence="8" key="3">
    <citation type="submission" date="2020-06" db="EMBL/GenBank/DDBJ databases">
        <title>Helianthus annuus Genome sequencing and assembly Release 2.</title>
        <authorList>
            <person name="Gouzy J."/>
            <person name="Langlade N."/>
            <person name="Munos S."/>
        </authorList>
    </citation>
    <scope>NUCLEOTIDE SEQUENCE</scope>
    <source>
        <tissue evidence="8">Leaves</tissue>
    </source>
</reference>
<evidence type="ECO:0000313" key="8">
    <source>
        <dbReference type="EMBL" id="KAF5822592.1"/>
    </source>
</evidence>
<reference evidence="9" key="2">
    <citation type="submission" date="2017-02" db="EMBL/GenBank/DDBJ databases">
        <title>Sunflower complete genome.</title>
        <authorList>
            <person name="Langlade N."/>
            <person name="Munos S."/>
        </authorList>
    </citation>
    <scope>NUCLEOTIDE SEQUENCE [LARGE SCALE GENOMIC DNA]</scope>
    <source>
        <tissue evidence="9">Leaves</tissue>
    </source>
</reference>
<evidence type="ECO:0000256" key="2">
    <source>
        <dbReference type="ARBA" id="ARBA00009444"/>
    </source>
</evidence>
<name>A0A251VQD0_HELAN</name>
<dbReference type="Pfam" id="PF12734">
    <property type="entry name" value="CYSTM"/>
    <property type="match status" value="1"/>
</dbReference>
<keyword evidence="4" id="KW-1133">Transmembrane helix</keyword>
<dbReference type="AlphaFoldDB" id="A0A251VQD0"/>
<dbReference type="STRING" id="4232.A0A251VQD0"/>
<evidence type="ECO:0000256" key="3">
    <source>
        <dbReference type="ARBA" id="ARBA00022692"/>
    </source>
</evidence>
<dbReference type="PANTHER" id="PTHR31568">
    <property type="entry name" value="RCG49325, ISOFORM CRA_A"/>
    <property type="match status" value="1"/>
</dbReference>
<keyword evidence="10" id="KW-1185">Reference proteome</keyword>